<evidence type="ECO:0000313" key="1">
    <source>
        <dbReference type="EMBL" id="KAF2180253.1"/>
    </source>
</evidence>
<protein>
    <submittedName>
        <fullName evidence="1">Uncharacterized protein</fullName>
    </submittedName>
</protein>
<name>A0A6A6DMN6_9PEZI</name>
<proteinExistence type="predicted"/>
<accession>A0A6A6DMN6</accession>
<organism evidence="1 2">
    <name type="scientific">Zopfia rhizophila CBS 207.26</name>
    <dbReference type="NCBI Taxonomy" id="1314779"/>
    <lineage>
        <taxon>Eukaryota</taxon>
        <taxon>Fungi</taxon>
        <taxon>Dikarya</taxon>
        <taxon>Ascomycota</taxon>
        <taxon>Pezizomycotina</taxon>
        <taxon>Dothideomycetes</taxon>
        <taxon>Dothideomycetes incertae sedis</taxon>
        <taxon>Zopfiaceae</taxon>
        <taxon>Zopfia</taxon>
    </lineage>
</organism>
<dbReference type="Proteomes" id="UP000800200">
    <property type="component" value="Unassembled WGS sequence"/>
</dbReference>
<dbReference type="OrthoDB" id="2129491at2759"/>
<keyword evidence="2" id="KW-1185">Reference proteome</keyword>
<feature type="non-terminal residue" evidence="1">
    <location>
        <position position="1"/>
    </location>
</feature>
<dbReference type="EMBL" id="ML994659">
    <property type="protein sequence ID" value="KAF2180253.1"/>
    <property type="molecule type" value="Genomic_DNA"/>
</dbReference>
<dbReference type="AlphaFoldDB" id="A0A6A6DMN6"/>
<evidence type="ECO:0000313" key="2">
    <source>
        <dbReference type="Proteomes" id="UP000800200"/>
    </source>
</evidence>
<gene>
    <name evidence="1" type="ORF">K469DRAFT_593143</name>
</gene>
<sequence length="52" mass="5876">LRRENKLITSAWYDMTCRLQSNTVVLQRKAEAPKSWLGRQRVAVGGASSSVR</sequence>
<reference evidence="1" key="1">
    <citation type="journal article" date="2020" name="Stud. Mycol.">
        <title>101 Dothideomycetes genomes: a test case for predicting lifestyles and emergence of pathogens.</title>
        <authorList>
            <person name="Haridas S."/>
            <person name="Albert R."/>
            <person name="Binder M."/>
            <person name="Bloem J."/>
            <person name="Labutti K."/>
            <person name="Salamov A."/>
            <person name="Andreopoulos B."/>
            <person name="Baker S."/>
            <person name="Barry K."/>
            <person name="Bills G."/>
            <person name="Bluhm B."/>
            <person name="Cannon C."/>
            <person name="Castanera R."/>
            <person name="Culley D."/>
            <person name="Daum C."/>
            <person name="Ezra D."/>
            <person name="Gonzalez J."/>
            <person name="Henrissat B."/>
            <person name="Kuo A."/>
            <person name="Liang C."/>
            <person name="Lipzen A."/>
            <person name="Lutzoni F."/>
            <person name="Magnuson J."/>
            <person name="Mondo S."/>
            <person name="Nolan M."/>
            <person name="Ohm R."/>
            <person name="Pangilinan J."/>
            <person name="Park H.-J."/>
            <person name="Ramirez L."/>
            <person name="Alfaro M."/>
            <person name="Sun H."/>
            <person name="Tritt A."/>
            <person name="Yoshinaga Y."/>
            <person name="Zwiers L.-H."/>
            <person name="Turgeon B."/>
            <person name="Goodwin S."/>
            <person name="Spatafora J."/>
            <person name="Crous P."/>
            <person name="Grigoriev I."/>
        </authorList>
    </citation>
    <scope>NUCLEOTIDE SEQUENCE</scope>
    <source>
        <strain evidence="1">CBS 207.26</strain>
    </source>
</reference>